<reference evidence="1 2" key="1">
    <citation type="journal article" date="2014" name="Genome Biol. Evol.">
        <title>The secreted proteins of Achlya hypogyna and Thraustotheca clavata identify the ancestral oomycete secretome and reveal gene acquisitions by horizontal gene transfer.</title>
        <authorList>
            <person name="Misner I."/>
            <person name="Blouin N."/>
            <person name="Leonard G."/>
            <person name="Richards T.A."/>
            <person name="Lane C.E."/>
        </authorList>
    </citation>
    <scope>NUCLEOTIDE SEQUENCE [LARGE SCALE GENOMIC DNA]</scope>
    <source>
        <strain evidence="1 2">ATCC 48635</strain>
    </source>
</reference>
<gene>
    <name evidence="1" type="ORF">ACHHYP_15423</name>
</gene>
<sequence length="377" mass="41189">MAGLTQRFLCTWLDLLESTRNAIATFEVCTVITHRGLSHEQAASLSVLTSIKAAEVVNRGYLVDTLLPPIARLEANRTTATKDMRCVHLRRVLRGVFAHVQDPSQRIELAPSESSAPSLLLLALGNQFKAAMAFLEEAVTEYQKMAATPEGLVVSEAGLTQTHATVVAMTELLERHAQFDTATDSTPEPTVPAPRLGLRAQRHWEHAHRLKVAMDSASAVLYSYKHDLVHGEDETTAHDSAMARVTKLLEDVNTEWAREPQIDEDGVTHVFVALSTGRPDADDATPVLQDDGAALRTFNFVVDELQGVLEQRVLPPERVNGDDVEAPVVVAPPVPKAIPRPALRLPSLHLELQSAFRSAPNDYVLGSSDDDDDADDV</sequence>
<keyword evidence="2" id="KW-1185">Reference proteome</keyword>
<dbReference type="OrthoDB" id="79817at2759"/>
<evidence type="ECO:0000313" key="2">
    <source>
        <dbReference type="Proteomes" id="UP000243579"/>
    </source>
</evidence>
<accession>A0A1V9ZF72</accession>
<dbReference type="Proteomes" id="UP000243579">
    <property type="component" value="Unassembled WGS sequence"/>
</dbReference>
<comment type="caution">
    <text evidence="1">The sequence shown here is derived from an EMBL/GenBank/DDBJ whole genome shotgun (WGS) entry which is preliminary data.</text>
</comment>
<organism evidence="1 2">
    <name type="scientific">Achlya hypogyna</name>
    <name type="common">Oomycete</name>
    <name type="synonym">Protoachlya hypogyna</name>
    <dbReference type="NCBI Taxonomy" id="1202772"/>
    <lineage>
        <taxon>Eukaryota</taxon>
        <taxon>Sar</taxon>
        <taxon>Stramenopiles</taxon>
        <taxon>Oomycota</taxon>
        <taxon>Saprolegniomycetes</taxon>
        <taxon>Saprolegniales</taxon>
        <taxon>Achlyaceae</taxon>
        <taxon>Achlya</taxon>
    </lineage>
</organism>
<dbReference type="AlphaFoldDB" id="A0A1V9ZF72"/>
<dbReference type="EMBL" id="JNBR01000141">
    <property type="protein sequence ID" value="OQR96541.1"/>
    <property type="molecule type" value="Genomic_DNA"/>
</dbReference>
<protein>
    <submittedName>
        <fullName evidence="1">Uncharacterized protein</fullName>
    </submittedName>
</protein>
<name>A0A1V9ZF72_ACHHY</name>
<proteinExistence type="predicted"/>
<evidence type="ECO:0000313" key="1">
    <source>
        <dbReference type="EMBL" id="OQR96541.1"/>
    </source>
</evidence>